<organism evidence="1 2">
    <name type="scientific">Cytospora schulzeri</name>
    <dbReference type="NCBI Taxonomy" id="448051"/>
    <lineage>
        <taxon>Eukaryota</taxon>
        <taxon>Fungi</taxon>
        <taxon>Dikarya</taxon>
        <taxon>Ascomycota</taxon>
        <taxon>Pezizomycotina</taxon>
        <taxon>Sordariomycetes</taxon>
        <taxon>Sordariomycetidae</taxon>
        <taxon>Diaporthales</taxon>
        <taxon>Cytosporaceae</taxon>
        <taxon>Cytospora</taxon>
    </lineage>
</organism>
<keyword evidence="2" id="KW-1185">Reference proteome</keyword>
<sequence>MPQPQGMERGHNNVDKHKAIIVSGFAAIGKTSFSRNAEVRRITELDVVDLDSSLYSKKPGYPDYLNAIRKAAEKPCIILISTHDGLPTQLAKEGHYVALVYPGGGMDAKMEWLSRLEKREKLGKRSTLYMATDKNWNLWFERTTKEVVTSKWTLSNDEYLSNVFGSIYDDFRKQRLRK</sequence>
<reference evidence="1 2" key="1">
    <citation type="submission" date="2015-09" db="EMBL/GenBank/DDBJ databases">
        <title>Host preference determinants of Valsa canker pathogens revealed by comparative genomics.</title>
        <authorList>
            <person name="Yin Z."/>
            <person name="Huang L."/>
        </authorList>
    </citation>
    <scope>NUCLEOTIDE SEQUENCE [LARGE SCALE GENOMIC DNA]</scope>
    <source>
        <strain evidence="1 2">03-1</strain>
    </source>
</reference>
<dbReference type="AlphaFoldDB" id="A0A423WV01"/>
<dbReference type="Proteomes" id="UP000283895">
    <property type="component" value="Unassembled WGS sequence"/>
</dbReference>
<dbReference type="STRING" id="356882.A0A423WV01"/>
<name>A0A423WV01_9PEZI</name>
<evidence type="ECO:0008006" key="3">
    <source>
        <dbReference type="Google" id="ProtNLM"/>
    </source>
</evidence>
<accession>A0A423WV01</accession>
<evidence type="ECO:0000313" key="2">
    <source>
        <dbReference type="Proteomes" id="UP000283895"/>
    </source>
</evidence>
<comment type="caution">
    <text evidence="1">The sequence shown here is derived from an EMBL/GenBank/DDBJ whole genome shotgun (WGS) entry which is preliminary data.</text>
</comment>
<gene>
    <name evidence="1" type="ORF">VMCG_03903</name>
</gene>
<protein>
    <recommendedName>
        <fullName evidence="3">Zeta toxin domain-containing protein</fullName>
    </recommendedName>
</protein>
<proteinExistence type="predicted"/>
<dbReference type="OrthoDB" id="5195023at2759"/>
<dbReference type="EMBL" id="LKEA01000008">
    <property type="protein sequence ID" value="ROW07395.1"/>
    <property type="molecule type" value="Genomic_DNA"/>
</dbReference>
<evidence type="ECO:0000313" key="1">
    <source>
        <dbReference type="EMBL" id="ROW07395.1"/>
    </source>
</evidence>